<dbReference type="Proteomes" id="UP000694420">
    <property type="component" value="Unplaced"/>
</dbReference>
<dbReference type="PANTHER" id="PTHR15863:SF2">
    <property type="entry name" value="MRN COMPLEX-INTERACTING PROTEIN"/>
    <property type="match status" value="1"/>
</dbReference>
<feature type="domain" description="MRN complex-interacting protein N-terminal" evidence="1">
    <location>
        <begin position="7"/>
        <end position="68"/>
    </location>
</feature>
<dbReference type="GO" id="GO:0003682">
    <property type="term" value="F:chromatin binding"/>
    <property type="evidence" value="ECO:0007669"/>
    <property type="project" value="TreeGrafter"/>
</dbReference>
<dbReference type="InterPro" id="IPR032739">
    <property type="entry name" value="MRNIP"/>
</dbReference>
<dbReference type="GO" id="GO:0007095">
    <property type="term" value="P:mitotic G2 DNA damage checkpoint signaling"/>
    <property type="evidence" value="ECO:0007669"/>
    <property type="project" value="TreeGrafter"/>
</dbReference>
<reference evidence="2" key="1">
    <citation type="submission" date="2025-08" db="UniProtKB">
        <authorList>
            <consortium name="Ensembl"/>
        </authorList>
    </citation>
    <scope>IDENTIFICATION</scope>
</reference>
<protein>
    <recommendedName>
        <fullName evidence="1">MRN complex-interacting protein N-terminal domain-containing protein</fullName>
    </recommendedName>
</protein>
<dbReference type="GO" id="GO:0005634">
    <property type="term" value="C:nucleus"/>
    <property type="evidence" value="ECO:0007669"/>
    <property type="project" value="TreeGrafter"/>
</dbReference>
<reference evidence="2" key="2">
    <citation type="submission" date="2025-09" db="UniProtKB">
        <authorList>
            <consortium name="Ensembl"/>
        </authorList>
    </citation>
    <scope>IDENTIFICATION</scope>
</reference>
<dbReference type="PANTHER" id="PTHR15863">
    <property type="entry name" value="MRN COMPLEX-INTERACTING PROTEIN"/>
    <property type="match status" value="1"/>
</dbReference>
<evidence type="ECO:0000313" key="3">
    <source>
        <dbReference type="Proteomes" id="UP000694420"/>
    </source>
</evidence>
<keyword evidence="3" id="KW-1185">Reference proteome</keyword>
<dbReference type="Ensembl" id="ENSNPET00000009762.1">
    <property type="protein sequence ID" value="ENSNPEP00000009525.1"/>
    <property type="gene ID" value="ENSNPEG00000007155.1"/>
</dbReference>
<accession>A0A8C6Z6S0</accession>
<dbReference type="InterPro" id="IPR049472">
    <property type="entry name" value="MRNIP_N"/>
</dbReference>
<proteinExistence type="predicted"/>
<dbReference type="Pfam" id="PF15749">
    <property type="entry name" value="MRNIP"/>
    <property type="match status" value="1"/>
</dbReference>
<evidence type="ECO:0000259" key="1">
    <source>
        <dbReference type="Pfam" id="PF15749"/>
    </source>
</evidence>
<organism evidence="2 3">
    <name type="scientific">Nothoprocta perdicaria</name>
    <name type="common">Chilean tinamou</name>
    <name type="synonym">Crypturus perdicarius</name>
    <dbReference type="NCBI Taxonomy" id="30464"/>
    <lineage>
        <taxon>Eukaryota</taxon>
        <taxon>Metazoa</taxon>
        <taxon>Chordata</taxon>
        <taxon>Craniata</taxon>
        <taxon>Vertebrata</taxon>
        <taxon>Euteleostomi</taxon>
        <taxon>Archelosauria</taxon>
        <taxon>Archosauria</taxon>
        <taxon>Dinosauria</taxon>
        <taxon>Saurischia</taxon>
        <taxon>Theropoda</taxon>
        <taxon>Coelurosauria</taxon>
        <taxon>Aves</taxon>
        <taxon>Palaeognathae</taxon>
        <taxon>Tinamiformes</taxon>
        <taxon>Tinamidae</taxon>
        <taxon>Nothoprocta</taxon>
    </lineage>
</organism>
<sequence length="78" mass="8837">MAPRFWVLRCCGCRLFQVQQVRRSGKWSCAVCGQKQAVQKVYGDGSAVDCRLHVQKLNLLQGEAEERSPWRASGTVIR</sequence>
<dbReference type="AlphaFoldDB" id="A0A8C6Z6S0"/>
<name>A0A8C6Z6S0_NOTPE</name>
<evidence type="ECO:0000313" key="2">
    <source>
        <dbReference type="Ensembl" id="ENSNPEP00000009525.1"/>
    </source>
</evidence>